<dbReference type="Proteomes" id="UP000185783">
    <property type="component" value="Unassembled WGS sequence"/>
</dbReference>
<dbReference type="InterPro" id="IPR019660">
    <property type="entry name" value="Put_sensory_transdc_reg_YbjN"/>
</dbReference>
<feature type="chain" id="PRO_5010563110" description="YbjN domain-containing protein" evidence="1">
    <location>
        <begin position="22"/>
        <end position="157"/>
    </location>
</feature>
<dbReference type="OrthoDB" id="33037at2"/>
<name>A0A1U7JLX5_9HYPH</name>
<keyword evidence="1" id="KW-0732">Signal</keyword>
<evidence type="ECO:0000256" key="1">
    <source>
        <dbReference type="SAM" id="SignalP"/>
    </source>
</evidence>
<dbReference type="RefSeq" id="WP_051269698.1">
    <property type="nucleotide sequence ID" value="NZ_LVVZ01000004.1"/>
</dbReference>
<keyword evidence="3" id="KW-1185">Reference proteome</keyword>
<dbReference type="Pfam" id="PF10722">
    <property type="entry name" value="YbjN"/>
    <property type="match status" value="1"/>
</dbReference>
<sequence length="157" mass="17644">MLKKLALLVAMVTGFTSAAIANEINANQPESVAKALQDLGYQARMDTDAEGDPVIHSSVSGDRFNIRFYLCEDGEDCEGLQFRAGWDLDDGFDMERINKWNLERLVGKAYLDPESDPFLEMYVTTKGGLNEANFADVVDWWRVVMGEFMVYIQQEGA</sequence>
<protein>
    <recommendedName>
        <fullName evidence="4">YbjN domain-containing protein</fullName>
    </recommendedName>
</protein>
<evidence type="ECO:0000313" key="3">
    <source>
        <dbReference type="Proteomes" id="UP000185783"/>
    </source>
</evidence>
<proteinExistence type="predicted"/>
<evidence type="ECO:0008006" key="4">
    <source>
        <dbReference type="Google" id="ProtNLM"/>
    </source>
</evidence>
<gene>
    <name evidence="2" type="ORF">A3843_01775</name>
</gene>
<accession>A0A1U7JLX5</accession>
<dbReference type="STRING" id="197461.A3843_01775"/>
<dbReference type="EMBL" id="LVVZ01000004">
    <property type="protein sequence ID" value="OKL45688.1"/>
    <property type="molecule type" value="Genomic_DNA"/>
</dbReference>
<comment type="caution">
    <text evidence="2">The sequence shown here is derived from an EMBL/GenBank/DDBJ whole genome shotgun (WGS) entry which is preliminary data.</text>
</comment>
<evidence type="ECO:0000313" key="2">
    <source>
        <dbReference type="EMBL" id="OKL45688.1"/>
    </source>
</evidence>
<organism evidence="2 3">
    <name type="scientific">Pseudovibrio exalbescens</name>
    <dbReference type="NCBI Taxonomy" id="197461"/>
    <lineage>
        <taxon>Bacteria</taxon>
        <taxon>Pseudomonadati</taxon>
        <taxon>Pseudomonadota</taxon>
        <taxon>Alphaproteobacteria</taxon>
        <taxon>Hyphomicrobiales</taxon>
        <taxon>Stappiaceae</taxon>
        <taxon>Pseudovibrio</taxon>
    </lineage>
</organism>
<dbReference type="CDD" id="cd17511">
    <property type="entry name" value="YbjN_AmyR-like"/>
    <property type="match status" value="1"/>
</dbReference>
<dbReference type="AlphaFoldDB" id="A0A1U7JLX5"/>
<reference evidence="2 3" key="1">
    <citation type="submission" date="2016-03" db="EMBL/GenBank/DDBJ databases">
        <title>Genome sequence of Nesiotobacter sp. nov., a moderately halophilic alphaproteobacterium isolated from the Yellow Sea, China.</title>
        <authorList>
            <person name="Zhang G."/>
            <person name="Zhang R."/>
        </authorList>
    </citation>
    <scope>NUCLEOTIDE SEQUENCE [LARGE SCALE GENOMIC DNA]</scope>
    <source>
        <strain evidence="2 3">WB1-6</strain>
    </source>
</reference>
<feature type="signal peptide" evidence="1">
    <location>
        <begin position="1"/>
        <end position="21"/>
    </location>
</feature>